<feature type="region of interest" description="Disordered" evidence="1">
    <location>
        <begin position="173"/>
        <end position="203"/>
    </location>
</feature>
<evidence type="ECO:0000313" key="2">
    <source>
        <dbReference type="EMBL" id="GIQ82948.1"/>
    </source>
</evidence>
<feature type="region of interest" description="Disordered" evidence="1">
    <location>
        <begin position="1"/>
        <end position="53"/>
    </location>
</feature>
<sequence>MGGSDRKHGCGHGQKNKPNRGKGGGKGTGKSGRDASGNKKATKGGGNGVIYTRPMLNGTEDITVSGPLQDRCRDALAECQWADRLKGRMRYQPNDKSGPCPWILSNDLAALGFDRSSVSRVVATLFDDLDIYTKAPLPENPTIQCRQRTAEGLDICLTHLIMATGRDRLPRPLGGKAEWTQPVHGQGPQETAALPNQRKPKAHRKAAVADVVVTKESAVIGREARSASLAFLIKTGHVQSDPEAAKVIDMHSGSVARAYLSLLSEQMPYKKGNVGGRQESDINGLRRQEESILSSALPEGVHFKSIAAPTSLVEYIDQVWVLAARLERLPLMPAVKISAYLQKATHFKQFNERLPLITVQGRGGAMLQPHRRFGGAYPNSPCYLDIKSPELSIHGRRFLMNTLYHVVNRACPSGQPMFMVALHLGSEDLLRDMKREELRLHKQGKSMYTDESQAQLPKPWKMDRGAAARAAMPTNTAESMSSSLMRYLPSGEGVGYLKLPTVFTPAQTSLVRYACRYRSVDINSMHE</sequence>
<proteinExistence type="predicted"/>
<dbReference type="Proteomes" id="UP000265618">
    <property type="component" value="Unassembled WGS sequence"/>
</dbReference>
<gene>
    <name evidence="2" type="ORF">KIPB_004181</name>
</gene>
<dbReference type="AlphaFoldDB" id="A0A9K3GH85"/>
<comment type="caution">
    <text evidence="2">The sequence shown here is derived from an EMBL/GenBank/DDBJ whole genome shotgun (WGS) entry which is preliminary data.</text>
</comment>
<feature type="compositionally biased region" description="Gly residues" evidence="1">
    <location>
        <begin position="21"/>
        <end position="30"/>
    </location>
</feature>
<accession>A0A9K3GH85</accession>
<name>A0A9K3GH85_9EUKA</name>
<dbReference type="EMBL" id="BDIP01000869">
    <property type="protein sequence ID" value="GIQ82948.1"/>
    <property type="molecule type" value="Genomic_DNA"/>
</dbReference>
<protein>
    <submittedName>
        <fullName evidence="2">Uncharacterized protein</fullName>
    </submittedName>
</protein>
<evidence type="ECO:0000256" key="1">
    <source>
        <dbReference type="SAM" id="MobiDB-lite"/>
    </source>
</evidence>
<organism evidence="2 3">
    <name type="scientific">Kipferlia bialata</name>
    <dbReference type="NCBI Taxonomy" id="797122"/>
    <lineage>
        <taxon>Eukaryota</taxon>
        <taxon>Metamonada</taxon>
        <taxon>Carpediemonas-like organisms</taxon>
        <taxon>Kipferlia</taxon>
    </lineage>
</organism>
<reference evidence="2 3" key="1">
    <citation type="journal article" date="2018" name="PLoS ONE">
        <title>The draft genome of Kipferlia bialata reveals reductive genome evolution in fornicate parasites.</title>
        <authorList>
            <person name="Tanifuji G."/>
            <person name="Takabayashi S."/>
            <person name="Kume K."/>
            <person name="Takagi M."/>
            <person name="Nakayama T."/>
            <person name="Kamikawa R."/>
            <person name="Inagaki Y."/>
            <person name="Hashimoto T."/>
        </authorList>
    </citation>
    <scope>NUCLEOTIDE SEQUENCE [LARGE SCALE GENOMIC DNA]</scope>
    <source>
        <strain evidence="2">NY0173</strain>
    </source>
</reference>
<keyword evidence="3" id="KW-1185">Reference proteome</keyword>
<evidence type="ECO:0000313" key="3">
    <source>
        <dbReference type="Proteomes" id="UP000265618"/>
    </source>
</evidence>